<feature type="region of interest" description="Disordered" evidence="2">
    <location>
        <begin position="43"/>
        <end position="64"/>
    </location>
</feature>
<dbReference type="SUPFAM" id="SSF55846">
    <property type="entry name" value="N-acetylmuramoyl-L-alanine amidase-like"/>
    <property type="match status" value="1"/>
</dbReference>
<dbReference type="PANTHER" id="PTHR11022:SF41">
    <property type="entry name" value="PEPTIDOGLYCAN-RECOGNITION PROTEIN LC-RELATED"/>
    <property type="match status" value="1"/>
</dbReference>
<organism evidence="5 6">
    <name type="scientific">Brevibacterium samyangense</name>
    <dbReference type="NCBI Taxonomy" id="366888"/>
    <lineage>
        <taxon>Bacteria</taxon>
        <taxon>Bacillati</taxon>
        <taxon>Actinomycetota</taxon>
        <taxon>Actinomycetes</taxon>
        <taxon>Micrococcales</taxon>
        <taxon>Brevibacteriaceae</taxon>
        <taxon>Brevibacterium</taxon>
    </lineage>
</organism>
<feature type="region of interest" description="Disordered" evidence="2">
    <location>
        <begin position="205"/>
        <end position="275"/>
    </location>
</feature>
<proteinExistence type="inferred from homology"/>
<feature type="region of interest" description="Disordered" evidence="2">
    <location>
        <begin position="134"/>
        <end position="157"/>
    </location>
</feature>
<dbReference type="InterPro" id="IPR036505">
    <property type="entry name" value="Amidase/PGRP_sf"/>
</dbReference>
<evidence type="ECO:0000313" key="5">
    <source>
        <dbReference type="EMBL" id="GAA2000631.1"/>
    </source>
</evidence>
<keyword evidence="3" id="KW-0732">Signal</keyword>
<protein>
    <recommendedName>
        <fullName evidence="4">Peptidoglycan recognition protein family domain-containing protein</fullName>
    </recommendedName>
</protein>
<feature type="signal peptide" evidence="3">
    <location>
        <begin position="1"/>
        <end position="25"/>
    </location>
</feature>
<dbReference type="EMBL" id="BAAANO010000005">
    <property type="protein sequence ID" value="GAA2000631.1"/>
    <property type="molecule type" value="Genomic_DNA"/>
</dbReference>
<dbReference type="Gene3D" id="3.40.80.10">
    <property type="entry name" value="Peptidoglycan recognition protein-like"/>
    <property type="match status" value="1"/>
</dbReference>
<sequence length="664" mass="69851">MQKVQRPRSVAVCAAVALAPGTVLVPGVAAVANPLVPIDGPAGSPATGGGTSGPVSGGVVPLPGGDGSLGVRTQPVNNAEAKVERRVDALVKEKPTTVDVPDLAVLAVTWDGENPGSEYRVKENGRWLDWQQVPVEDGAGPDAGSAEAQNGRQGTEPLVVTGAEEVEVRTVDLEADAQDLQVEVYSSESTEGDEEIADLAPSDAGEVEELPETDAPTDSPATGGQDAGTPTAEAPAGTEGPAPAETTAPAPPQTPEAEEETEEPSLSGTAANASAPVSGASAAGAYAATPMGSVPVLGTVTMRSEWGADESLVSDDVDHTDRNQAVIIHHTAGSTSYTASQVPGILRGILRYHTEGRGWSDIGYNMLVDKFGNIYEGRKGSLPDKRERMTVGAHAGGFNTGTFGVAVMGTYSSSTPTSALPALERIVGWQSKRWAYDPTTRVTLTSGGSTRYDEGERVTLGRVMGHRDVSTTECPGNGLYTKLGSIRSNAKSKYGFRYSITGHFADYWITHNAMTFMGSPVTASQPLADGGWSQQFKNGSTAHSLHYIKRVGQAQRTFGGIRSHWASIGWEKSPLRYPVQGQKGGLKNGGFAQQFEGGSIHWTPATGGHATWGGFRTAWGKLGWERGRLGYPTSNEYKKNGVTRQDFQGGYMLWVNGKAQIHYT</sequence>
<reference evidence="6" key="1">
    <citation type="journal article" date="2019" name="Int. J. Syst. Evol. Microbiol.">
        <title>The Global Catalogue of Microorganisms (GCM) 10K type strain sequencing project: providing services to taxonomists for standard genome sequencing and annotation.</title>
        <authorList>
            <consortium name="The Broad Institute Genomics Platform"/>
            <consortium name="The Broad Institute Genome Sequencing Center for Infectious Disease"/>
            <person name="Wu L."/>
            <person name="Ma J."/>
        </authorList>
    </citation>
    <scope>NUCLEOTIDE SEQUENCE [LARGE SCALE GENOMIC DNA]</scope>
    <source>
        <strain evidence="6">JCM 14546</strain>
    </source>
</reference>
<keyword evidence="6" id="KW-1185">Reference proteome</keyword>
<feature type="domain" description="Peptidoglycan recognition protein family" evidence="4">
    <location>
        <begin position="298"/>
        <end position="449"/>
    </location>
</feature>
<gene>
    <name evidence="5" type="ORF">GCM10009755_05590</name>
</gene>
<dbReference type="Pfam" id="PF08310">
    <property type="entry name" value="LGFP"/>
    <property type="match status" value="3"/>
</dbReference>
<evidence type="ECO:0000256" key="3">
    <source>
        <dbReference type="SAM" id="SignalP"/>
    </source>
</evidence>
<dbReference type="InterPro" id="IPR015510">
    <property type="entry name" value="PGRP"/>
</dbReference>
<evidence type="ECO:0000256" key="2">
    <source>
        <dbReference type="SAM" id="MobiDB-lite"/>
    </source>
</evidence>
<evidence type="ECO:0000256" key="1">
    <source>
        <dbReference type="ARBA" id="ARBA00007553"/>
    </source>
</evidence>
<evidence type="ECO:0000313" key="6">
    <source>
        <dbReference type="Proteomes" id="UP001500755"/>
    </source>
</evidence>
<dbReference type="InterPro" id="IPR013207">
    <property type="entry name" value="LGFP"/>
</dbReference>
<feature type="compositionally biased region" description="Gly residues" evidence="2">
    <location>
        <begin position="46"/>
        <end position="56"/>
    </location>
</feature>
<dbReference type="InterPro" id="IPR006619">
    <property type="entry name" value="PGRP_domain_met/bac"/>
</dbReference>
<dbReference type="CDD" id="cd06583">
    <property type="entry name" value="PGRP"/>
    <property type="match status" value="1"/>
</dbReference>
<accession>A0ABP5EK22</accession>
<feature type="chain" id="PRO_5047324235" description="Peptidoglycan recognition protein family domain-containing protein" evidence="3">
    <location>
        <begin position="26"/>
        <end position="664"/>
    </location>
</feature>
<dbReference type="PANTHER" id="PTHR11022">
    <property type="entry name" value="PEPTIDOGLYCAN RECOGNITION PROTEIN"/>
    <property type="match status" value="1"/>
</dbReference>
<dbReference type="SMART" id="SM00701">
    <property type="entry name" value="PGRP"/>
    <property type="match status" value="1"/>
</dbReference>
<evidence type="ECO:0000259" key="4">
    <source>
        <dbReference type="SMART" id="SM00701"/>
    </source>
</evidence>
<dbReference type="RefSeq" id="WP_344306763.1">
    <property type="nucleotide sequence ID" value="NZ_BAAANO010000005.1"/>
</dbReference>
<dbReference type="Proteomes" id="UP001500755">
    <property type="component" value="Unassembled WGS sequence"/>
</dbReference>
<feature type="compositionally biased region" description="Low complexity" evidence="2">
    <location>
        <begin position="227"/>
        <end position="248"/>
    </location>
</feature>
<comment type="similarity">
    <text evidence="1">Belongs to the N-acetylmuramoyl-L-alanine amidase 2 family.</text>
</comment>
<comment type="caution">
    <text evidence="5">The sequence shown here is derived from an EMBL/GenBank/DDBJ whole genome shotgun (WGS) entry which is preliminary data.</text>
</comment>
<name>A0ABP5EK22_9MICO</name>
<dbReference type="InterPro" id="IPR002502">
    <property type="entry name" value="Amidase_domain"/>
</dbReference>
<dbReference type="Pfam" id="PF01510">
    <property type="entry name" value="Amidase_2"/>
    <property type="match status" value="1"/>
</dbReference>